<accession>A0A812T2D3</accession>
<dbReference type="Proteomes" id="UP000604046">
    <property type="component" value="Unassembled WGS sequence"/>
</dbReference>
<proteinExistence type="predicted"/>
<evidence type="ECO:0000313" key="1">
    <source>
        <dbReference type="EMBL" id="CAE7510619.1"/>
    </source>
</evidence>
<dbReference type="Gene3D" id="2.160.20.10">
    <property type="entry name" value="Single-stranded right-handed beta-helix, Pectin lyase-like"/>
    <property type="match status" value="1"/>
</dbReference>
<organism evidence="1 2">
    <name type="scientific">Symbiodinium natans</name>
    <dbReference type="NCBI Taxonomy" id="878477"/>
    <lineage>
        <taxon>Eukaryota</taxon>
        <taxon>Sar</taxon>
        <taxon>Alveolata</taxon>
        <taxon>Dinophyceae</taxon>
        <taxon>Suessiales</taxon>
        <taxon>Symbiodiniaceae</taxon>
        <taxon>Symbiodinium</taxon>
    </lineage>
</organism>
<dbReference type="PANTHER" id="PTHR36453:SF1">
    <property type="entry name" value="RIGHT HANDED BETA HELIX DOMAIN-CONTAINING PROTEIN"/>
    <property type="match status" value="1"/>
</dbReference>
<evidence type="ECO:0000313" key="2">
    <source>
        <dbReference type="Proteomes" id="UP000604046"/>
    </source>
</evidence>
<protein>
    <recommendedName>
        <fullName evidence="3">Right handed beta helix domain-containing protein</fullName>
    </recommendedName>
</protein>
<comment type="caution">
    <text evidence="1">The sequence shown here is derived from an EMBL/GenBank/DDBJ whole genome shotgun (WGS) entry which is preliminary data.</text>
</comment>
<evidence type="ECO:0008006" key="3">
    <source>
        <dbReference type="Google" id="ProtNLM"/>
    </source>
</evidence>
<gene>
    <name evidence="1" type="ORF">SNAT2548_LOCUS28596</name>
</gene>
<dbReference type="PANTHER" id="PTHR36453">
    <property type="entry name" value="SECRETED PROTEIN-RELATED"/>
    <property type="match status" value="1"/>
</dbReference>
<dbReference type="OrthoDB" id="5949092at2759"/>
<name>A0A812T2D3_9DINO</name>
<dbReference type="InterPro" id="IPR011050">
    <property type="entry name" value="Pectin_lyase_fold/virulence"/>
</dbReference>
<dbReference type="InterPro" id="IPR012334">
    <property type="entry name" value="Pectin_lyas_fold"/>
</dbReference>
<reference evidence="1" key="1">
    <citation type="submission" date="2021-02" db="EMBL/GenBank/DDBJ databases">
        <authorList>
            <person name="Dougan E. K."/>
            <person name="Rhodes N."/>
            <person name="Thang M."/>
            <person name="Chan C."/>
        </authorList>
    </citation>
    <scope>NUCLEOTIDE SEQUENCE</scope>
</reference>
<dbReference type="SUPFAM" id="SSF51126">
    <property type="entry name" value="Pectin lyase-like"/>
    <property type="match status" value="1"/>
</dbReference>
<dbReference type="AlphaFoldDB" id="A0A812T2D3"/>
<dbReference type="EMBL" id="CAJNDS010002523">
    <property type="protein sequence ID" value="CAE7510619.1"/>
    <property type="molecule type" value="Genomic_DNA"/>
</dbReference>
<keyword evidence="2" id="KW-1185">Reference proteome</keyword>
<sequence>MIRAKYPDGSPEMTGQWLYGAGQAMGGGDYVDAFVRDGFTAWAPPRRRPAAQDVIVTADDWPEVEWPKTSPDGSTTWTGMGDFGEFYLGVGGTCDDVTPSVGYWCGDNAPRHVQAHNSPSGIFNASRILPHFQKYTSNASAKPVINAWRGGGRWFSWQFLVDEVNPRNDSLTFSGKRGGNQGAEGVNSGGQWWIENVLPECDAPNEFFYDPMTRSLYVSFNGSKVHPDGSEKWVVPATQVILNITSSNSSVRGIEIRDSKITYLEPHGLPSGGDWAIERLGSVFIGDADNVRIEDCHFTRLDGNGVFLDGAVKNALLQHNEFSYIGNSAMAAWGYTSDCLNTNCTRKLPAGSRMGPDGRAMHAPIGTVVRRNLVREIGIWQKQSSMWFQAVAAESQILENVHFNGPRAGINFNDGFGGGDLIEGNVVGNCVRESGDHGPYNSWDRVPYITTLRTGKPSIIPKDRHFTRNLWFGTYSTQEGADTDDGSSYMLHDSNVFAFGTNGLKNDFGGHDNRHSNNMYLFVDTCWGMGFGPGTKDGSANNDAFTENSCLLKPRGSYGSDCGNNPFGFLTYGNQIYTQDGGHGMCTPGRAQLEYAELLRMSCAGLVAGVPRADHMCTVVRMALFKSAEGMT</sequence>